<dbReference type="RefSeq" id="WP_284251360.1">
    <property type="nucleotide sequence ID" value="NZ_BSUM01000001.1"/>
</dbReference>
<accession>A0AA37XGW4</accession>
<organism evidence="4 5">
    <name type="scientific">Litorihabitans aurantiacus</name>
    <dbReference type="NCBI Taxonomy" id="1930061"/>
    <lineage>
        <taxon>Bacteria</taxon>
        <taxon>Bacillati</taxon>
        <taxon>Actinomycetota</taxon>
        <taxon>Actinomycetes</taxon>
        <taxon>Micrococcales</taxon>
        <taxon>Beutenbergiaceae</taxon>
        <taxon>Litorihabitans</taxon>
    </lineage>
</organism>
<evidence type="ECO:0000256" key="1">
    <source>
        <dbReference type="SAM" id="MobiDB-lite"/>
    </source>
</evidence>
<evidence type="ECO:0000259" key="3">
    <source>
        <dbReference type="SMART" id="SM00900"/>
    </source>
</evidence>
<dbReference type="Proteomes" id="UP001157161">
    <property type="component" value="Unassembled WGS sequence"/>
</dbReference>
<feature type="domain" description="FMN-binding" evidence="3">
    <location>
        <begin position="82"/>
        <end position="160"/>
    </location>
</feature>
<evidence type="ECO:0000313" key="5">
    <source>
        <dbReference type="Proteomes" id="UP001157161"/>
    </source>
</evidence>
<evidence type="ECO:0000256" key="2">
    <source>
        <dbReference type="SAM" id="SignalP"/>
    </source>
</evidence>
<dbReference type="InterPro" id="IPR007329">
    <property type="entry name" value="FMN-bd"/>
</dbReference>
<comment type="caution">
    <text evidence="4">The sequence shown here is derived from an EMBL/GenBank/DDBJ whole genome shotgun (WGS) entry which is preliminary data.</text>
</comment>
<feature type="signal peptide" evidence="2">
    <location>
        <begin position="1"/>
        <end position="25"/>
    </location>
</feature>
<dbReference type="GO" id="GO:0016020">
    <property type="term" value="C:membrane"/>
    <property type="evidence" value="ECO:0007669"/>
    <property type="project" value="InterPro"/>
</dbReference>
<dbReference type="AlphaFoldDB" id="A0AA37XGW4"/>
<keyword evidence="2" id="KW-0732">Signal</keyword>
<dbReference type="GO" id="GO:0010181">
    <property type="term" value="F:FMN binding"/>
    <property type="evidence" value="ECO:0007669"/>
    <property type="project" value="InterPro"/>
</dbReference>
<feature type="compositionally biased region" description="Low complexity" evidence="1">
    <location>
        <begin position="40"/>
        <end position="59"/>
    </location>
</feature>
<gene>
    <name evidence="4" type="ORF">GCM10025875_26690</name>
</gene>
<dbReference type="PROSITE" id="PS51257">
    <property type="entry name" value="PROKAR_LIPOPROTEIN"/>
    <property type="match status" value="1"/>
</dbReference>
<evidence type="ECO:0000313" key="4">
    <source>
        <dbReference type="EMBL" id="GMA32677.1"/>
    </source>
</evidence>
<proteinExistence type="predicted"/>
<reference evidence="4" key="1">
    <citation type="journal article" date="2014" name="Int. J. Syst. Evol. Microbiol.">
        <title>Complete genome sequence of Corynebacterium casei LMG S-19264T (=DSM 44701T), isolated from a smear-ripened cheese.</title>
        <authorList>
            <consortium name="US DOE Joint Genome Institute (JGI-PGF)"/>
            <person name="Walter F."/>
            <person name="Albersmeier A."/>
            <person name="Kalinowski J."/>
            <person name="Ruckert C."/>
        </authorList>
    </citation>
    <scope>NUCLEOTIDE SEQUENCE</scope>
    <source>
        <strain evidence="4">NBRC 112290</strain>
    </source>
</reference>
<keyword evidence="5" id="KW-1185">Reference proteome</keyword>
<feature type="chain" id="PRO_5041466594" description="FMN-binding domain-containing protein" evidence="2">
    <location>
        <begin position="26"/>
        <end position="162"/>
    </location>
</feature>
<name>A0AA37XGW4_9MICO</name>
<dbReference type="EMBL" id="BSUM01000001">
    <property type="protein sequence ID" value="GMA32677.1"/>
    <property type="molecule type" value="Genomic_DNA"/>
</dbReference>
<sequence>MTPAARRAVTVVASLAAVGALGACGADGSGAAPTDGVSQSGTSPEETTESEGTGATDSSPTAGGTYADGTYSATGSYVSPGGQESIEVTLTLAAGVVEDVDVVSNATNPNSVRYQGEFVDGIADEVVGVAIDDLAVDKVAGSSLTSGGFNEAVETIKGEAGA</sequence>
<dbReference type="SMART" id="SM00900">
    <property type="entry name" value="FMN_bind"/>
    <property type="match status" value="1"/>
</dbReference>
<reference evidence="4" key="2">
    <citation type="submission" date="2023-02" db="EMBL/GenBank/DDBJ databases">
        <authorList>
            <person name="Sun Q."/>
            <person name="Mori K."/>
        </authorList>
    </citation>
    <scope>NUCLEOTIDE SEQUENCE</scope>
    <source>
        <strain evidence="4">NBRC 112290</strain>
    </source>
</reference>
<feature type="region of interest" description="Disordered" evidence="1">
    <location>
        <begin position="27"/>
        <end position="81"/>
    </location>
</feature>
<protein>
    <recommendedName>
        <fullName evidence="3">FMN-binding domain-containing protein</fullName>
    </recommendedName>
</protein>